<reference evidence="3 4" key="1">
    <citation type="submission" date="2019-03" db="EMBL/GenBank/DDBJ databases">
        <title>Genomic Encyclopedia of Type Strains, Phase IV (KMG-IV): sequencing the most valuable type-strain genomes for metagenomic binning, comparative biology and taxonomic classification.</title>
        <authorList>
            <person name="Goeker M."/>
        </authorList>
    </citation>
    <scope>NUCLEOTIDE SEQUENCE [LARGE SCALE GENOMIC DNA]</scope>
    <source>
        <strain evidence="3 4">DSM 103792</strain>
    </source>
</reference>
<dbReference type="GO" id="GO:0016020">
    <property type="term" value="C:membrane"/>
    <property type="evidence" value="ECO:0007669"/>
    <property type="project" value="InterPro"/>
</dbReference>
<evidence type="ECO:0000313" key="4">
    <source>
        <dbReference type="Proteomes" id="UP000295375"/>
    </source>
</evidence>
<keyword evidence="1" id="KW-1133">Transmembrane helix</keyword>
<dbReference type="RefSeq" id="WP_133592106.1">
    <property type="nucleotide sequence ID" value="NZ_CP037953.1"/>
</dbReference>
<dbReference type="Pfam" id="PF06580">
    <property type="entry name" value="His_kinase"/>
    <property type="match status" value="1"/>
</dbReference>
<feature type="transmembrane region" description="Helical" evidence="1">
    <location>
        <begin position="82"/>
        <end position="104"/>
    </location>
</feature>
<comment type="caution">
    <text evidence="3">The sequence shown here is derived from an EMBL/GenBank/DDBJ whole genome shotgun (WGS) entry which is preliminary data.</text>
</comment>
<dbReference type="GO" id="GO:0000155">
    <property type="term" value="F:phosphorelay sensor kinase activity"/>
    <property type="evidence" value="ECO:0007669"/>
    <property type="project" value="InterPro"/>
</dbReference>
<feature type="transmembrane region" description="Helical" evidence="1">
    <location>
        <begin position="12"/>
        <end position="33"/>
    </location>
</feature>
<accession>A0A4R6UKL5</accession>
<proteinExistence type="predicted"/>
<dbReference type="OrthoDB" id="2514702at2"/>
<evidence type="ECO:0000259" key="2">
    <source>
        <dbReference type="Pfam" id="PF06580"/>
    </source>
</evidence>
<keyword evidence="3" id="KW-0808">Transferase</keyword>
<dbReference type="AlphaFoldDB" id="A0A4R6UKL5"/>
<dbReference type="PANTHER" id="PTHR34220">
    <property type="entry name" value="SENSOR HISTIDINE KINASE YPDA"/>
    <property type="match status" value="1"/>
</dbReference>
<keyword evidence="3" id="KW-0418">Kinase</keyword>
<keyword evidence="4" id="KW-1185">Reference proteome</keyword>
<feature type="domain" description="Signal transduction histidine kinase internal region" evidence="2">
    <location>
        <begin position="172"/>
        <end position="247"/>
    </location>
</feature>
<protein>
    <submittedName>
        <fullName evidence="3">Histidine kinase</fullName>
    </submittedName>
</protein>
<evidence type="ECO:0000313" key="3">
    <source>
        <dbReference type="EMBL" id="TDQ46029.1"/>
    </source>
</evidence>
<keyword evidence="1" id="KW-0812">Transmembrane</keyword>
<dbReference type="PANTHER" id="PTHR34220:SF9">
    <property type="entry name" value="SIGNAL TRANSDUCTION HISTIDINE KINASE INTERNAL REGION DOMAIN-CONTAINING PROTEIN"/>
    <property type="match status" value="1"/>
</dbReference>
<feature type="transmembrane region" description="Helical" evidence="1">
    <location>
        <begin position="53"/>
        <end position="70"/>
    </location>
</feature>
<sequence length="360" mass="41425">MSTTEPVAPFDAWRRFLWFAWAAFWLLMLMVSVQDNYVNGDEPLWRPLLWEGSSLLVATVLIAIQFHWLPTLRPLLQQPRRWFGVQLVWLPVVVVGFVITAYGIRHGVYALLGDTYQHEPWLQVLLYEATKLTIFFGLWTAAQFGIESFIALWQEQQKNFAIQQALAEARRALLQTKIQPHFLFNALNTISAVMHEDVEKAEQLISELSMLLREGLNLDKKSLVPLHQEWQFLQAYSHLMLARFAPRVTMQWQLSDEVREVAVPPLCLQPLLENMFQHGAEKIPGPFHIELFAKADGKDLLMGLTGSKGQITEPVIEREGMAQVRGRLQLCFDDSASLIMRNRQQGGVEVLLRIRDALER</sequence>
<dbReference type="InterPro" id="IPR050640">
    <property type="entry name" value="Bact_2-comp_sensor_kinase"/>
</dbReference>
<dbReference type="EMBL" id="SNYM01000015">
    <property type="protein sequence ID" value="TDQ46029.1"/>
    <property type="molecule type" value="Genomic_DNA"/>
</dbReference>
<dbReference type="Proteomes" id="UP000295375">
    <property type="component" value="Unassembled WGS sequence"/>
</dbReference>
<keyword evidence="1" id="KW-0472">Membrane</keyword>
<evidence type="ECO:0000256" key="1">
    <source>
        <dbReference type="SAM" id="Phobius"/>
    </source>
</evidence>
<gene>
    <name evidence="3" type="ORF">EV696_11523</name>
</gene>
<name>A0A4R6UKL5_9GAMM</name>
<organism evidence="3 4">
    <name type="scientific">Permianibacter aggregans</name>
    <dbReference type="NCBI Taxonomy" id="1510150"/>
    <lineage>
        <taxon>Bacteria</taxon>
        <taxon>Pseudomonadati</taxon>
        <taxon>Pseudomonadota</taxon>
        <taxon>Gammaproteobacteria</taxon>
        <taxon>Pseudomonadales</taxon>
        <taxon>Pseudomonadaceae</taxon>
        <taxon>Permianibacter</taxon>
    </lineage>
</organism>
<dbReference type="InterPro" id="IPR010559">
    <property type="entry name" value="Sig_transdc_His_kin_internal"/>
</dbReference>